<feature type="domain" description="Methyltransferase" evidence="2">
    <location>
        <begin position="51"/>
        <end position="143"/>
    </location>
</feature>
<evidence type="ECO:0000313" key="4">
    <source>
        <dbReference type="Proteomes" id="UP000628079"/>
    </source>
</evidence>
<dbReference type="GO" id="GO:0016740">
    <property type="term" value="F:transferase activity"/>
    <property type="evidence" value="ECO:0007669"/>
    <property type="project" value="UniProtKB-KW"/>
</dbReference>
<comment type="caution">
    <text evidence="3">The sequence shown here is derived from an EMBL/GenBank/DDBJ whole genome shotgun (WGS) entry which is preliminary data.</text>
</comment>
<sequence length="274" mass="29381">MAHESAAEQKALIGGVFERAAATYDQVGVEFFGPAARALVGATRPTAGERVLDVGCGRGASALLAARAVGPTGAVTATDIAPTMVAGLRSEAADLPWLTAEVGDAADPPPGPWDVVQAGLVLFFLPDLGAALDVHRAGLSPSGRLGFTWFGAADDSWADIHGTVVQALPEKERPPITVAREGDFASVERLEAVLREHGFGRVATEEHRITVTLPAAQAWWDWVWSQGFRVVLEAHERLGTLEAVREQVQPMLEDRQREGRLSWWTDVRVTLARP</sequence>
<evidence type="ECO:0000259" key="2">
    <source>
        <dbReference type="Pfam" id="PF13649"/>
    </source>
</evidence>
<dbReference type="Proteomes" id="UP000628079">
    <property type="component" value="Unassembled WGS sequence"/>
</dbReference>
<dbReference type="AlphaFoldDB" id="A0A8H9FTI3"/>
<accession>A0A8H9FTI3</accession>
<organism evidence="3 4">
    <name type="scientific">Knoellia flava</name>
    <dbReference type="NCBI Taxonomy" id="913969"/>
    <lineage>
        <taxon>Bacteria</taxon>
        <taxon>Bacillati</taxon>
        <taxon>Actinomycetota</taxon>
        <taxon>Actinomycetes</taxon>
        <taxon>Micrococcales</taxon>
        <taxon>Intrasporangiaceae</taxon>
        <taxon>Knoellia</taxon>
    </lineage>
</organism>
<dbReference type="RefSeq" id="WP_052116785.1">
    <property type="nucleotide sequence ID" value="NZ_BMEA01000002.1"/>
</dbReference>
<dbReference type="PANTHER" id="PTHR43861">
    <property type="entry name" value="TRANS-ACONITATE 2-METHYLTRANSFERASE-RELATED"/>
    <property type="match status" value="1"/>
</dbReference>
<reference evidence="3" key="2">
    <citation type="submission" date="2020-09" db="EMBL/GenBank/DDBJ databases">
        <authorList>
            <person name="Sun Q."/>
            <person name="Zhou Y."/>
        </authorList>
    </citation>
    <scope>NUCLEOTIDE SEQUENCE</scope>
    <source>
        <strain evidence="3">CGMCC 1.10749</strain>
    </source>
</reference>
<dbReference type="Gene3D" id="3.40.50.150">
    <property type="entry name" value="Vaccinia Virus protein VP39"/>
    <property type="match status" value="1"/>
</dbReference>
<reference evidence="3" key="1">
    <citation type="journal article" date="2014" name="Int. J. Syst. Evol. Microbiol.">
        <title>Complete genome sequence of Corynebacterium casei LMG S-19264T (=DSM 44701T), isolated from a smear-ripened cheese.</title>
        <authorList>
            <consortium name="US DOE Joint Genome Institute (JGI-PGF)"/>
            <person name="Walter F."/>
            <person name="Albersmeier A."/>
            <person name="Kalinowski J."/>
            <person name="Ruckert C."/>
        </authorList>
    </citation>
    <scope>NUCLEOTIDE SEQUENCE</scope>
    <source>
        <strain evidence="3">CGMCC 1.10749</strain>
    </source>
</reference>
<dbReference type="Pfam" id="PF13649">
    <property type="entry name" value="Methyltransf_25"/>
    <property type="match status" value="1"/>
</dbReference>
<dbReference type="InterPro" id="IPR041698">
    <property type="entry name" value="Methyltransf_25"/>
</dbReference>
<dbReference type="CDD" id="cd02440">
    <property type="entry name" value="AdoMet_MTases"/>
    <property type="match status" value="1"/>
</dbReference>
<evidence type="ECO:0000313" key="3">
    <source>
        <dbReference type="EMBL" id="GGB79872.1"/>
    </source>
</evidence>
<keyword evidence="1" id="KW-0808">Transferase</keyword>
<gene>
    <name evidence="3" type="ORF">GCM10011314_19370</name>
</gene>
<evidence type="ECO:0000256" key="1">
    <source>
        <dbReference type="ARBA" id="ARBA00022679"/>
    </source>
</evidence>
<name>A0A8H9FTI3_9MICO</name>
<dbReference type="EMBL" id="BMEA01000002">
    <property type="protein sequence ID" value="GGB79872.1"/>
    <property type="molecule type" value="Genomic_DNA"/>
</dbReference>
<protein>
    <recommendedName>
        <fullName evidence="2">Methyltransferase domain-containing protein</fullName>
    </recommendedName>
</protein>
<dbReference type="SUPFAM" id="SSF53335">
    <property type="entry name" value="S-adenosyl-L-methionine-dependent methyltransferases"/>
    <property type="match status" value="1"/>
</dbReference>
<proteinExistence type="predicted"/>
<dbReference type="InterPro" id="IPR029063">
    <property type="entry name" value="SAM-dependent_MTases_sf"/>
</dbReference>